<sequence>MGIIVYEIKIFITKITLLNAENISIEYIKWSKHKRIKIVKEEMTYNIRNATNVTILDDRVLFYNQEELLFRQFVLSDKWKLSELNALANQFKAMEIKRPFGENL</sequence>
<name>A0A2W1MXY1_9FLAO</name>
<dbReference type="EMBL" id="QKSB01000012">
    <property type="protein sequence ID" value="PZE16040.1"/>
    <property type="molecule type" value="Genomic_DNA"/>
</dbReference>
<organism evidence="1 2">
    <name type="scientific">Putridiphycobacter roseus</name>
    <dbReference type="NCBI Taxonomy" id="2219161"/>
    <lineage>
        <taxon>Bacteria</taxon>
        <taxon>Pseudomonadati</taxon>
        <taxon>Bacteroidota</taxon>
        <taxon>Flavobacteriia</taxon>
        <taxon>Flavobacteriales</taxon>
        <taxon>Crocinitomicaceae</taxon>
        <taxon>Putridiphycobacter</taxon>
    </lineage>
</organism>
<protein>
    <submittedName>
        <fullName evidence="1">Uncharacterized protein</fullName>
    </submittedName>
</protein>
<reference evidence="1 2" key="1">
    <citation type="submission" date="2018-06" db="EMBL/GenBank/DDBJ databases">
        <title>The draft genome sequence of Crocinitomix sp. SM1701.</title>
        <authorList>
            <person name="Zhang X."/>
        </authorList>
    </citation>
    <scope>NUCLEOTIDE SEQUENCE [LARGE SCALE GENOMIC DNA]</scope>
    <source>
        <strain evidence="1 2">SM1701</strain>
    </source>
</reference>
<dbReference type="AlphaFoldDB" id="A0A2W1MXY1"/>
<dbReference type="Proteomes" id="UP000249248">
    <property type="component" value="Unassembled WGS sequence"/>
</dbReference>
<comment type="caution">
    <text evidence="1">The sequence shown here is derived from an EMBL/GenBank/DDBJ whole genome shotgun (WGS) entry which is preliminary data.</text>
</comment>
<evidence type="ECO:0000313" key="1">
    <source>
        <dbReference type="EMBL" id="PZE16040.1"/>
    </source>
</evidence>
<accession>A0A2W1MXY1</accession>
<proteinExistence type="predicted"/>
<dbReference type="RefSeq" id="WP_146239265.1">
    <property type="nucleotide sequence ID" value="NZ_JBHUCU010000001.1"/>
</dbReference>
<evidence type="ECO:0000313" key="2">
    <source>
        <dbReference type="Proteomes" id="UP000249248"/>
    </source>
</evidence>
<keyword evidence="2" id="KW-1185">Reference proteome</keyword>
<gene>
    <name evidence="1" type="ORF">DNU06_14655</name>
</gene>